<evidence type="ECO:0000313" key="1">
    <source>
        <dbReference type="EMBL" id="KAF8880700.1"/>
    </source>
</evidence>
<name>A0A9P5NFN7_GYMJU</name>
<dbReference type="EMBL" id="JADNYJ010000138">
    <property type="protein sequence ID" value="KAF8880700.1"/>
    <property type="molecule type" value="Genomic_DNA"/>
</dbReference>
<dbReference type="Proteomes" id="UP000724874">
    <property type="component" value="Unassembled WGS sequence"/>
</dbReference>
<reference evidence="1" key="1">
    <citation type="submission" date="2020-11" db="EMBL/GenBank/DDBJ databases">
        <authorList>
            <consortium name="DOE Joint Genome Institute"/>
            <person name="Ahrendt S."/>
            <person name="Riley R."/>
            <person name="Andreopoulos W."/>
            <person name="LaButti K."/>
            <person name="Pangilinan J."/>
            <person name="Ruiz-duenas F.J."/>
            <person name="Barrasa J.M."/>
            <person name="Sanchez-Garcia M."/>
            <person name="Camarero S."/>
            <person name="Miyauchi S."/>
            <person name="Serrano A."/>
            <person name="Linde D."/>
            <person name="Babiker R."/>
            <person name="Drula E."/>
            <person name="Ayuso-Fernandez I."/>
            <person name="Pacheco R."/>
            <person name="Padilla G."/>
            <person name="Ferreira P."/>
            <person name="Barriuso J."/>
            <person name="Kellner H."/>
            <person name="Castanera R."/>
            <person name="Alfaro M."/>
            <person name="Ramirez L."/>
            <person name="Pisabarro A.G."/>
            <person name="Kuo A."/>
            <person name="Tritt A."/>
            <person name="Lipzen A."/>
            <person name="He G."/>
            <person name="Yan M."/>
            <person name="Ng V."/>
            <person name="Cullen D."/>
            <person name="Martin F."/>
            <person name="Rosso M.-N."/>
            <person name="Henrissat B."/>
            <person name="Hibbett D."/>
            <person name="Martinez A.T."/>
            <person name="Grigoriev I.V."/>
        </authorList>
    </citation>
    <scope>NUCLEOTIDE SEQUENCE</scope>
    <source>
        <strain evidence="1">AH 44721</strain>
    </source>
</reference>
<keyword evidence="2" id="KW-1185">Reference proteome</keyword>
<organism evidence="1 2">
    <name type="scientific">Gymnopilus junonius</name>
    <name type="common">Spectacular rustgill mushroom</name>
    <name type="synonym">Gymnopilus spectabilis subsp. junonius</name>
    <dbReference type="NCBI Taxonomy" id="109634"/>
    <lineage>
        <taxon>Eukaryota</taxon>
        <taxon>Fungi</taxon>
        <taxon>Dikarya</taxon>
        <taxon>Basidiomycota</taxon>
        <taxon>Agaricomycotina</taxon>
        <taxon>Agaricomycetes</taxon>
        <taxon>Agaricomycetidae</taxon>
        <taxon>Agaricales</taxon>
        <taxon>Agaricineae</taxon>
        <taxon>Hymenogastraceae</taxon>
        <taxon>Gymnopilus</taxon>
    </lineage>
</organism>
<protein>
    <submittedName>
        <fullName evidence="1">Uncharacterized protein</fullName>
    </submittedName>
</protein>
<proteinExistence type="predicted"/>
<comment type="caution">
    <text evidence="1">The sequence shown here is derived from an EMBL/GenBank/DDBJ whole genome shotgun (WGS) entry which is preliminary data.</text>
</comment>
<gene>
    <name evidence="1" type="ORF">CPB84DRAFT_1751358</name>
</gene>
<dbReference type="AlphaFoldDB" id="A0A9P5NFN7"/>
<evidence type="ECO:0000313" key="2">
    <source>
        <dbReference type="Proteomes" id="UP000724874"/>
    </source>
</evidence>
<sequence>MSFSIILLLKFEDNHIGLWGEEKSDHVQLPLDPSCWAGLLFRVPVKEMIELLELGIKETYLSFEFPNLPEIRAILLMGTMLKKERVGLGIGMGGSEIGGELLPCMMGKEITVMVNNYAVLSLENLDTHGPEGTGSFLFFHRIWVMADEGIRRFVPQEYWT</sequence>
<accession>A0A9P5NFN7</accession>